<keyword evidence="6" id="KW-1185">Reference proteome</keyword>
<dbReference type="InterPro" id="IPR008258">
    <property type="entry name" value="Transglycosylase_SLT_dom_1"/>
</dbReference>
<organism evidence="5 6">
    <name type="scientific">Pseudaquabacterium terrae</name>
    <dbReference type="NCBI Taxonomy" id="2732868"/>
    <lineage>
        <taxon>Bacteria</taxon>
        <taxon>Pseudomonadati</taxon>
        <taxon>Pseudomonadota</taxon>
        <taxon>Betaproteobacteria</taxon>
        <taxon>Burkholderiales</taxon>
        <taxon>Sphaerotilaceae</taxon>
        <taxon>Pseudaquabacterium</taxon>
    </lineage>
</organism>
<feature type="chain" id="PRO_5046600609" evidence="3">
    <location>
        <begin position="29"/>
        <end position="687"/>
    </location>
</feature>
<dbReference type="Pfam" id="PF01464">
    <property type="entry name" value="SLT"/>
    <property type="match status" value="1"/>
</dbReference>
<dbReference type="SUPFAM" id="SSF53955">
    <property type="entry name" value="Lysozyme-like"/>
    <property type="match status" value="1"/>
</dbReference>
<name>A0ABX2EDD8_9BURK</name>
<evidence type="ECO:0000313" key="6">
    <source>
        <dbReference type="Proteomes" id="UP000737171"/>
    </source>
</evidence>
<keyword evidence="2 3" id="KW-0732">Signal</keyword>
<evidence type="ECO:0000256" key="1">
    <source>
        <dbReference type="ARBA" id="ARBA00007734"/>
    </source>
</evidence>
<comment type="similarity">
    <text evidence="1">Belongs to the transglycosylase Slt family.</text>
</comment>
<dbReference type="CDD" id="cd13401">
    <property type="entry name" value="Slt70-like"/>
    <property type="match status" value="1"/>
</dbReference>
<comment type="caution">
    <text evidence="5">The sequence shown here is derived from an EMBL/GenBank/DDBJ whole genome shotgun (WGS) entry which is preliminary data.</text>
</comment>
<evidence type="ECO:0000259" key="4">
    <source>
        <dbReference type="Pfam" id="PF01464"/>
    </source>
</evidence>
<gene>
    <name evidence="5" type="ORF">HLB44_06965</name>
</gene>
<dbReference type="PANTHER" id="PTHR37423">
    <property type="entry name" value="SOLUBLE LYTIC MUREIN TRANSGLYCOSYLASE-RELATED"/>
    <property type="match status" value="1"/>
</dbReference>
<dbReference type="RefSeq" id="WP_173121828.1">
    <property type="nucleotide sequence ID" value="NZ_JABRWJ010000002.1"/>
</dbReference>
<feature type="domain" description="Transglycosylase SLT" evidence="4">
    <location>
        <begin position="514"/>
        <end position="622"/>
    </location>
</feature>
<dbReference type="EMBL" id="JABRWJ010000002">
    <property type="protein sequence ID" value="NRF66719.1"/>
    <property type="molecule type" value="Genomic_DNA"/>
</dbReference>
<accession>A0ABX2EDD8</accession>
<dbReference type="SUPFAM" id="SSF48435">
    <property type="entry name" value="Bacterial muramidases"/>
    <property type="match status" value="1"/>
</dbReference>
<dbReference type="InterPro" id="IPR023346">
    <property type="entry name" value="Lysozyme-like_dom_sf"/>
</dbReference>
<reference evidence="5 6" key="1">
    <citation type="submission" date="2020-05" db="EMBL/GenBank/DDBJ databases">
        <title>Aquincola sp. isolate from soil.</title>
        <authorList>
            <person name="Han J."/>
            <person name="Kim D.-U."/>
        </authorList>
    </citation>
    <scope>NUCLEOTIDE SEQUENCE [LARGE SCALE GENOMIC DNA]</scope>
    <source>
        <strain evidence="5 6">S2</strain>
    </source>
</reference>
<feature type="signal peptide" evidence="3">
    <location>
        <begin position="1"/>
        <end position="28"/>
    </location>
</feature>
<dbReference type="Gene3D" id="1.10.530.10">
    <property type="match status" value="1"/>
</dbReference>
<dbReference type="PROSITE" id="PS51257">
    <property type="entry name" value="PROKAR_LIPOPROTEIN"/>
    <property type="match status" value="1"/>
</dbReference>
<dbReference type="InterPro" id="IPR008939">
    <property type="entry name" value="Lytic_TGlycosylase_superhlx_U"/>
</dbReference>
<protein>
    <submittedName>
        <fullName evidence="5">Lytic transglycosylase domain-containing protein</fullName>
    </submittedName>
</protein>
<dbReference type="Gene3D" id="1.25.20.10">
    <property type="entry name" value="Bacterial muramidases"/>
    <property type="match status" value="1"/>
</dbReference>
<dbReference type="Proteomes" id="UP000737171">
    <property type="component" value="Unassembled WGS sequence"/>
</dbReference>
<dbReference type="PANTHER" id="PTHR37423:SF5">
    <property type="entry name" value="SOLUBLE LYTIC MUREIN TRANSGLYCOSYLASE"/>
    <property type="match status" value="1"/>
</dbReference>
<sequence length="687" mass="76251">MPGRLSLFSSLRTLLLACSVLACGGPHAAPSPQPANAAANARSAADDTVVEAREALRKRDRQRLAAARAAVQAAQHPLASWVEYWELLNRLYEVRADEIEAFHARWPGSYLEDRLRNDWLLELGRRRDWAAIARDYPRFKMNDDREVTCWWLLTEHQAGRDVRDAARAAWFAQRELDDGCQTLAATLFEAKRLGADDVWRKARLAVEANRPAAAKVAVGLFDKLDAKELGEALDNPLHYLRRPAPSNRQRQELRLLALMRVAQNDADVAAGLLEDRRQHGFTPSQAAWGWAFTGRQAAFKLSTDAVAHYRRAWSLLPAAEAAQPGWSEETLVWGARAALRAPQARDRWTLVLKPIAAMAPSTLTDPAWAYWKARALAGTAREGGDGDPQRAEAKRALEELASPLHFYGQLAMEDLGQPLQLPASAAPTTPAERETTRATPGFVRSMHLATLGLRDEARREWNFTLRGLGDRELLAAARWACEVADWQLCINTSDRTRTEFDLASRYPMPYSNEIHQAATAAGLEPAFVFGLIRQETRFMATLRSHAGASGLMQLMPNTARWVAKKIGIDFNPARIEQLYEPALNLKLGTRYLKMVLDDLSGSMPLAAAAYNAGPGRPRRWREGPSLEAAAWAENVPFNETRDYVKKVLANSALYAALLTRQPAVLKARLGPPIGPRDSTTPVNGELP</sequence>
<evidence type="ECO:0000256" key="2">
    <source>
        <dbReference type="ARBA" id="ARBA00022729"/>
    </source>
</evidence>
<evidence type="ECO:0000256" key="3">
    <source>
        <dbReference type="SAM" id="SignalP"/>
    </source>
</evidence>
<proteinExistence type="inferred from homology"/>
<evidence type="ECO:0000313" key="5">
    <source>
        <dbReference type="EMBL" id="NRF66719.1"/>
    </source>
</evidence>